<proteinExistence type="inferred from homology"/>
<evidence type="ECO:0000256" key="21">
    <source>
        <dbReference type="ARBA" id="ARBA00030343"/>
    </source>
</evidence>
<evidence type="ECO:0000256" key="11">
    <source>
        <dbReference type="ARBA" id="ARBA00022946"/>
    </source>
</evidence>
<keyword evidence="15" id="KW-0443">Lipid metabolism</keyword>
<accession>A0A395NPM9</accession>
<dbReference type="GO" id="GO:0006700">
    <property type="term" value="P:C21-steroid hormone biosynthetic process"/>
    <property type="evidence" value="ECO:0007669"/>
    <property type="project" value="TreeGrafter"/>
</dbReference>
<keyword evidence="14 25" id="KW-0503">Monooxygenase</keyword>
<dbReference type="SUPFAM" id="SSF48264">
    <property type="entry name" value="Cytochrome P450"/>
    <property type="match status" value="1"/>
</dbReference>
<dbReference type="InterPro" id="IPR001128">
    <property type="entry name" value="Cyt_P450"/>
</dbReference>
<dbReference type="OrthoDB" id="2789670at2759"/>
<evidence type="ECO:0000256" key="13">
    <source>
        <dbReference type="ARBA" id="ARBA00023004"/>
    </source>
</evidence>
<dbReference type="PANTHER" id="PTHR24279">
    <property type="entry name" value="CYTOCHROME P450"/>
    <property type="match status" value="1"/>
</dbReference>
<protein>
    <recommendedName>
        <fullName evidence="6">Cholesterol side-chain cleavage enzyme, mitochondrial</fullName>
        <ecNumber evidence="5">1.14.15.6</ecNumber>
    </recommendedName>
    <alternativeName>
        <fullName evidence="21">CYPXIA1</fullName>
    </alternativeName>
    <alternativeName>
        <fullName evidence="23">Cholesterol desmolase</fullName>
    </alternativeName>
    <alternativeName>
        <fullName evidence="22">Cytochrome P450 11A1</fullName>
    </alternativeName>
    <alternativeName>
        <fullName evidence="24">Cytochrome P450(scc)</fullName>
    </alternativeName>
</protein>
<keyword evidence="10" id="KW-0999">Mitochondrion inner membrane</keyword>
<keyword evidence="16" id="KW-0496">Mitochondrion</keyword>
<dbReference type="GO" id="GO:0006704">
    <property type="term" value="P:glucocorticoid biosynthetic process"/>
    <property type="evidence" value="ECO:0007669"/>
    <property type="project" value="TreeGrafter"/>
</dbReference>
<evidence type="ECO:0000256" key="23">
    <source>
        <dbReference type="ARBA" id="ARBA00033274"/>
    </source>
</evidence>
<dbReference type="GO" id="GO:0005506">
    <property type="term" value="F:iron ion binding"/>
    <property type="evidence" value="ECO:0007669"/>
    <property type="project" value="InterPro"/>
</dbReference>
<comment type="subcellular location">
    <subcellularLocation>
        <location evidence="2">Mitochondrion inner membrane</location>
        <topology evidence="2">Peripheral membrane protein</topology>
    </subcellularLocation>
</comment>
<keyword evidence="8" id="KW-0349">Heme</keyword>
<comment type="similarity">
    <text evidence="4">Belongs to the cytochrome P450 family.</text>
</comment>
<evidence type="ECO:0000256" key="20">
    <source>
        <dbReference type="ARBA" id="ARBA00023250"/>
    </source>
</evidence>
<evidence type="ECO:0000256" key="4">
    <source>
        <dbReference type="ARBA" id="ARBA00010617"/>
    </source>
</evidence>
<evidence type="ECO:0000256" key="8">
    <source>
        <dbReference type="ARBA" id="ARBA00022617"/>
    </source>
</evidence>
<dbReference type="GO" id="GO:0034650">
    <property type="term" value="P:cortisol metabolic process"/>
    <property type="evidence" value="ECO:0007669"/>
    <property type="project" value="TreeGrafter"/>
</dbReference>
<evidence type="ECO:0000256" key="17">
    <source>
        <dbReference type="ARBA" id="ARBA00023136"/>
    </source>
</evidence>
<dbReference type="Pfam" id="PF00067">
    <property type="entry name" value="p450"/>
    <property type="match status" value="2"/>
</dbReference>
<evidence type="ECO:0000256" key="1">
    <source>
        <dbReference type="ARBA" id="ARBA00001971"/>
    </source>
</evidence>
<evidence type="ECO:0000256" key="10">
    <source>
        <dbReference type="ARBA" id="ARBA00022792"/>
    </source>
</evidence>
<dbReference type="Gene3D" id="1.10.630.10">
    <property type="entry name" value="Cytochrome P450"/>
    <property type="match status" value="1"/>
</dbReference>
<dbReference type="PANTHER" id="PTHR24279:SF3">
    <property type="entry name" value="CHOLESTEROL SIDE-CHAIN CLEAVAGE ENZYME, MITOCHONDRIAL"/>
    <property type="match status" value="1"/>
</dbReference>
<dbReference type="InterPro" id="IPR036396">
    <property type="entry name" value="Cyt_P450_sf"/>
</dbReference>
<comment type="cofactor">
    <cofactor evidence="1">
        <name>heme</name>
        <dbReference type="ChEBI" id="CHEBI:30413"/>
    </cofactor>
</comment>
<evidence type="ECO:0000256" key="16">
    <source>
        <dbReference type="ARBA" id="ARBA00023128"/>
    </source>
</evidence>
<keyword evidence="19" id="KW-0753">Steroid metabolism</keyword>
<sequence>MQEQLQEIIPLRESIWNEVIKGGISRFSFSRFLLTSTNRTLKAFKKKWTQFNDQAYERASKEYPNHPIVILYAAVEQGTTSKTELLHTLDEALFANLDVTIGNFSWNPVFLAADQSAQEDLRQEIRESREKESVDSWEQYLGKNSTLLMASILESARLKPMAPFSIAQATPTDRVVGEYMVPADPYWGKDSSQFWRYGFGPRQCLGKNVADVILKVLLAHLVENYRMTLSERESMNSEDWKRKPDVWISLAISDIICEEL</sequence>
<evidence type="ECO:0000256" key="5">
    <source>
        <dbReference type="ARBA" id="ARBA00012764"/>
    </source>
</evidence>
<reference evidence="25 26" key="1">
    <citation type="journal article" date="2018" name="PLoS Pathog.">
        <title>Evolution of structural diversity of trichothecenes, a family of toxins produced by plant pathogenic and entomopathogenic fungi.</title>
        <authorList>
            <person name="Proctor R.H."/>
            <person name="McCormick S.P."/>
            <person name="Kim H.S."/>
            <person name="Cardoza R.E."/>
            <person name="Stanley A.M."/>
            <person name="Lindo L."/>
            <person name="Kelly A."/>
            <person name="Brown D.W."/>
            <person name="Lee T."/>
            <person name="Vaughan M.M."/>
            <person name="Alexander N.J."/>
            <person name="Busman M."/>
            <person name="Gutierrez S."/>
        </authorList>
    </citation>
    <scope>NUCLEOTIDE SEQUENCE [LARGE SCALE GENOMIC DNA]</scope>
    <source>
        <strain evidence="25 26">IBT 40837</strain>
    </source>
</reference>
<organism evidence="25 26">
    <name type="scientific">Trichoderma arundinaceum</name>
    <dbReference type="NCBI Taxonomy" id="490622"/>
    <lineage>
        <taxon>Eukaryota</taxon>
        <taxon>Fungi</taxon>
        <taxon>Dikarya</taxon>
        <taxon>Ascomycota</taxon>
        <taxon>Pezizomycotina</taxon>
        <taxon>Sordariomycetes</taxon>
        <taxon>Hypocreomycetidae</taxon>
        <taxon>Hypocreales</taxon>
        <taxon>Hypocreaceae</taxon>
        <taxon>Trichoderma</taxon>
    </lineage>
</organism>
<evidence type="ECO:0000256" key="22">
    <source>
        <dbReference type="ARBA" id="ARBA00032666"/>
    </source>
</evidence>
<comment type="pathway">
    <text evidence="3">Lipid metabolism; C21-steroid hormone metabolism.</text>
</comment>
<evidence type="ECO:0000256" key="14">
    <source>
        <dbReference type="ARBA" id="ARBA00023033"/>
    </source>
</evidence>
<evidence type="ECO:0000256" key="3">
    <source>
        <dbReference type="ARBA" id="ARBA00005108"/>
    </source>
</evidence>
<evidence type="ECO:0000256" key="19">
    <source>
        <dbReference type="ARBA" id="ARBA00023221"/>
    </source>
</evidence>
<evidence type="ECO:0000256" key="12">
    <source>
        <dbReference type="ARBA" id="ARBA00023002"/>
    </source>
</evidence>
<evidence type="ECO:0000256" key="7">
    <source>
        <dbReference type="ARBA" id="ARBA00022548"/>
    </source>
</evidence>
<dbReference type="STRING" id="490622.A0A395NPM9"/>
<keyword evidence="9" id="KW-0479">Metal-binding</keyword>
<dbReference type="GO" id="GO:0020037">
    <property type="term" value="F:heme binding"/>
    <property type="evidence" value="ECO:0007669"/>
    <property type="project" value="InterPro"/>
</dbReference>
<keyword evidence="11" id="KW-0809">Transit peptide</keyword>
<dbReference type="InterPro" id="IPR050479">
    <property type="entry name" value="CYP11_CYP27_families"/>
</dbReference>
<keyword evidence="17" id="KW-0472">Membrane</keyword>
<dbReference type="AlphaFoldDB" id="A0A395NPM9"/>
<dbReference type="EMBL" id="PXOA01000245">
    <property type="protein sequence ID" value="RFU77901.1"/>
    <property type="molecule type" value="Genomic_DNA"/>
</dbReference>
<evidence type="ECO:0000256" key="6">
    <source>
        <dbReference type="ARBA" id="ARBA00019844"/>
    </source>
</evidence>
<keyword evidence="12" id="KW-0560">Oxidoreductase</keyword>
<keyword evidence="18" id="KW-1207">Sterol metabolism</keyword>
<keyword evidence="26" id="KW-1185">Reference proteome</keyword>
<evidence type="ECO:0000256" key="24">
    <source>
        <dbReference type="ARBA" id="ARBA00033394"/>
    </source>
</evidence>
<evidence type="ECO:0000256" key="9">
    <source>
        <dbReference type="ARBA" id="ARBA00022723"/>
    </source>
</evidence>
<dbReference type="EC" id="1.14.15.6" evidence="5"/>
<evidence type="ECO:0000256" key="15">
    <source>
        <dbReference type="ARBA" id="ARBA00023098"/>
    </source>
</evidence>
<evidence type="ECO:0000256" key="18">
    <source>
        <dbReference type="ARBA" id="ARBA00023166"/>
    </source>
</evidence>
<dbReference type="GO" id="GO:0008386">
    <property type="term" value="F:cholesterol monooxygenase (side-chain-cleaving) activity"/>
    <property type="evidence" value="ECO:0007669"/>
    <property type="project" value="UniProtKB-EC"/>
</dbReference>
<name>A0A395NPM9_TRIAR</name>
<evidence type="ECO:0000256" key="2">
    <source>
        <dbReference type="ARBA" id="ARBA00004637"/>
    </source>
</evidence>
<dbReference type="Proteomes" id="UP000266272">
    <property type="component" value="Unassembled WGS sequence"/>
</dbReference>
<evidence type="ECO:0000313" key="26">
    <source>
        <dbReference type="Proteomes" id="UP000266272"/>
    </source>
</evidence>
<keyword evidence="13" id="KW-0408">Iron</keyword>
<dbReference type="GO" id="GO:0008203">
    <property type="term" value="P:cholesterol metabolic process"/>
    <property type="evidence" value="ECO:0007669"/>
    <property type="project" value="UniProtKB-KW"/>
</dbReference>
<dbReference type="GO" id="GO:0005743">
    <property type="term" value="C:mitochondrial inner membrane"/>
    <property type="evidence" value="ECO:0007669"/>
    <property type="project" value="UniProtKB-SubCell"/>
</dbReference>
<comment type="caution">
    <text evidence="25">The sequence shown here is derived from an EMBL/GenBank/DDBJ whole genome shotgun (WGS) entry which is preliminary data.</text>
</comment>
<evidence type="ECO:0000313" key="25">
    <source>
        <dbReference type="EMBL" id="RFU77901.1"/>
    </source>
</evidence>
<keyword evidence="7" id="KW-0153">Cholesterol metabolism</keyword>
<gene>
    <name evidence="25" type="ORF">TARUN_4299</name>
</gene>
<keyword evidence="20" id="KW-0755">Steroidogenesis</keyword>